<evidence type="ECO:0000256" key="9">
    <source>
        <dbReference type="ARBA" id="ARBA00022801"/>
    </source>
</evidence>
<keyword evidence="8 20" id="KW-0732">Signal</keyword>
<evidence type="ECO:0000256" key="8">
    <source>
        <dbReference type="ARBA" id="ARBA00022729"/>
    </source>
</evidence>
<keyword evidence="6 19" id="KW-0812">Transmembrane</keyword>
<feature type="compositionally biased region" description="Low complexity" evidence="18">
    <location>
        <begin position="588"/>
        <end position="602"/>
    </location>
</feature>
<evidence type="ECO:0000256" key="13">
    <source>
        <dbReference type="ARBA" id="ARBA00023180"/>
    </source>
</evidence>
<evidence type="ECO:0000256" key="18">
    <source>
        <dbReference type="SAM" id="MobiDB-lite"/>
    </source>
</evidence>
<evidence type="ECO:0000256" key="1">
    <source>
        <dbReference type="ARBA" id="ARBA00001003"/>
    </source>
</evidence>
<dbReference type="GO" id="GO:0006508">
    <property type="term" value="P:proteolysis"/>
    <property type="evidence" value="ECO:0007669"/>
    <property type="project" value="UniProtKB-KW"/>
</dbReference>
<evidence type="ECO:0000256" key="14">
    <source>
        <dbReference type="ARBA" id="ARBA00038895"/>
    </source>
</evidence>
<evidence type="ECO:0000256" key="7">
    <source>
        <dbReference type="ARBA" id="ARBA00022703"/>
    </source>
</evidence>
<feature type="compositionally biased region" description="Basic and acidic residues" evidence="18">
    <location>
        <begin position="498"/>
        <end position="515"/>
    </location>
</feature>
<dbReference type="InterPro" id="IPR029058">
    <property type="entry name" value="AB_hydrolase_fold"/>
</dbReference>
<keyword evidence="9" id="KW-0378">Hydrolase</keyword>
<evidence type="ECO:0000256" key="16">
    <source>
        <dbReference type="ARBA" id="ARBA00040628"/>
    </source>
</evidence>
<evidence type="ECO:0000256" key="19">
    <source>
        <dbReference type="SAM" id="Phobius"/>
    </source>
</evidence>
<feature type="region of interest" description="Disordered" evidence="18">
    <location>
        <begin position="498"/>
        <end position="552"/>
    </location>
</feature>
<dbReference type="AlphaFoldDB" id="M3HJ24"/>
<evidence type="ECO:0000256" key="15">
    <source>
        <dbReference type="ARBA" id="ARBA00040403"/>
    </source>
</evidence>
<evidence type="ECO:0000313" key="21">
    <source>
        <dbReference type="EMBL" id="EMG47372.1"/>
    </source>
</evidence>
<dbReference type="SUPFAM" id="SSF53474">
    <property type="entry name" value="alpha/beta-Hydrolases"/>
    <property type="match status" value="1"/>
</dbReference>
<proteinExistence type="inferred from homology"/>
<evidence type="ECO:0000256" key="3">
    <source>
        <dbReference type="ARBA" id="ARBA00009431"/>
    </source>
</evidence>
<evidence type="ECO:0000256" key="20">
    <source>
        <dbReference type="SAM" id="SignalP"/>
    </source>
</evidence>
<evidence type="ECO:0000256" key="2">
    <source>
        <dbReference type="ARBA" id="ARBA00004393"/>
    </source>
</evidence>
<dbReference type="STRING" id="1245528.M3HJ24"/>
<evidence type="ECO:0000256" key="11">
    <source>
        <dbReference type="ARBA" id="ARBA00023034"/>
    </source>
</evidence>
<feature type="transmembrane region" description="Helical" evidence="19">
    <location>
        <begin position="557"/>
        <end position="577"/>
    </location>
</feature>
<dbReference type="GO" id="GO:0005802">
    <property type="term" value="C:trans-Golgi network"/>
    <property type="evidence" value="ECO:0007669"/>
    <property type="project" value="TreeGrafter"/>
</dbReference>
<keyword evidence="13" id="KW-0325">Glycoprotein</keyword>
<evidence type="ECO:0000256" key="17">
    <source>
        <dbReference type="ARBA" id="ARBA00042717"/>
    </source>
</evidence>
<keyword evidence="10 19" id="KW-1133">Transmembrane helix</keyword>
<evidence type="ECO:0000256" key="5">
    <source>
        <dbReference type="ARBA" id="ARBA00022670"/>
    </source>
</evidence>
<name>M3HJ24_CANMX</name>
<evidence type="ECO:0000256" key="12">
    <source>
        <dbReference type="ARBA" id="ARBA00023136"/>
    </source>
</evidence>
<protein>
    <recommendedName>
        <fullName evidence="16">Pheromone-processing carboxypeptidase KEX1</fullName>
        <ecNumber evidence="14">3.4.16.6</ecNumber>
    </recommendedName>
    <alternativeName>
        <fullName evidence="17">Carboxypeptidase D</fullName>
    </alternativeName>
    <alternativeName>
        <fullName evidence="15">Pheromone-processing carboxypeptidase kex1</fullName>
    </alternativeName>
</protein>
<dbReference type="EC" id="3.4.16.6" evidence="14"/>
<comment type="subcellular location">
    <subcellularLocation>
        <location evidence="2">Golgi apparatus</location>
        <location evidence="2">trans-Golgi network membrane</location>
        <topology evidence="2">Single-pass type I membrane protein</topology>
    </subcellularLocation>
</comment>
<dbReference type="MEROPS" id="S10.007"/>
<dbReference type="PRINTS" id="PR00724">
    <property type="entry name" value="CRBOXYPTASEC"/>
</dbReference>
<dbReference type="Proteomes" id="UP000011777">
    <property type="component" value="Unassembled WGS sequence"/>
</dbReference>
<comment type="similarity">
    <text evidence="3">Belongs to the peptidase S10 family.</text>
</comment>
<dbReference type="Pfam" id="PF00450">
    <property type="entry name" value="Peptidase_S10"/>
    <property type="match status" value="1"/>
</dbReference>
<dbReference type="HOGENOM" id="CLU_008523_11_2_1"/>
<evidence type="ECO:0000256" key="4">
    <source>
        <dbReference type="ARBA" id="ARBA00022645"/>
    </source>
</evidence>
<dbReference type="GO" id="GO:0004185">
    <property type="term" value="F:serine-type carboxypeptidase activity"/>
    <property type="evidence" value="ECO:0007669"/>
    <property type="project" value="UniProtKB-EC"/>
</dbReference>
<dbReference type="PROSITE" id="PS00560">
    <property type="entry name" value="CARBOXYPEPT_SER_HIS"/>
    <property type="match status" value="1"/>
</dbReference>
<dbReference type="PANTHER" id="PTHR11802:SF190">
    <property type="entry name" value="PHEROMONE-PROCESSING CARBOXYPEPTIDASE KEX1"/>
    <property type="match status" value="1"/>
</dbReference>
<feature type="compositionally biased region" description="Low complexity" evidence="18">
    <location>
        <begin position="534"/>
        <end position="552"/>
    </location>
</feature>
<keyword evidence="7" id="KW-0053">Apoptosis</keyword>
<dbReference type="OrthoDB" id="443318at2759"/>
<feature type="compositionally biased region" description="Polar residues" evidence="18">
    <location>
        <begin position="520"/>
        <end position="533"/>
    </location>
</feature>
<dbReference type="EMBL" id="AOGT01001602">
    <property type="protein sequence ID" value="EMG47372.1"/>
    <property type="molecule type" value="Genomic_DNA"/>
</dbReference>
<dbReference type="GO" id="GO:0006915">
    <property type="term" value="P:apoptotic process"/>
    <property type="evidence" value="ECO:0007669"/>
    <property type="project" value="UniProtKB-KW"/>
</dbReference>
<sequence length="699" mass="78588">MLYLSIFTILIHALFSLAIPPKEGSDSTPNKKYLVTELPGLYQNFKPNDIPLMFAGQLEIEAETNTHYFFWKFTDTNNIDKNSQVTNRTIFWLNGGPGCSSMDGALLETGPFRINDKKEVVNNGGSWHKMGHIVYVDQPGGTGFSFTDELISDLPQVSDYFLRFMERYFELFPEDRHHEIYFAGESYAGQYIPYIANGILERNEKLKDGEEGYDLKGLLIGNGWVSPNQQSLSYLPFFQKRGLIGTGNPKWGSLLATHEECQKIVNLVDSNFNDGQVHYYEVDSSKCEKILGDLLAYTIDLNADDNHKCVNMYDYRLRDSYPSCGMNWPNELKNVAPFLRQNDVMHDLNLIDLKHWNECSGKVGRHFTARNSVPAVHLLPGIAAKVPIILFNGDNDIICNSEGVMSYLDKLEWGGSKGFTNKENEIDWVYDFEKVGYILQERNISFINIFNSSHMVPYDLPEVSRALMDLITGNYEKREAENGKMKFITYPLDYKKAEPVPEQKPEESEPEEKPIEVSNPEESSATNSTEIPNSTPSSTSVPGDSTSSSSTSKLTRLIQLGVIVIIFWGVYILYASYKSRPSSIIKKSTPSDINNTSSSSSSNRKKNVQWADQLDNFDDDDAFPQPAPQGIIAKTISKLTGESKKGRYAPAGEYIDDIELGEGISNNHNDDEFIIGSDIEEEQEPEQPVAGDAVGEGKK</sequence>
<keyword evidence="5" id="KW-0645">Protease</keyword>
<dbReference type="InterPro" id="IPR001563">
    <property type="entry name" value="Peptidase_S10"/>
</dbReference>
<evidence type="ECO:0000313" key="22">
    <source>
        <dbReference type="Proteomes" id="UP000011777"/>
    </source>
</evidence>
<comment type="caution">
    <text evidence="21">The sequence shown here is derived from an EMBL/GenBank/DDBJ whole genome shotgun (WGS) entry which is preliminary data.</text>
</comment>
<feature type="signal peptide" evidence="20">
    <location>
        <begin position="1"/>
        <end position="18"/>
    </location>
</feature>
<gene>
    <name evidence="21" type="ORF">G210_2308</name>
</gene>
<comment type="catalytic activity">
    <reaction evidence="1">
        <text>Preferential release of a C-terminal arginine or lysine residue.</text>
        <dbReference type="EC" id="3.4.16.6"/>
    </reaction>
</comment>
<dbReference type="eggNOG" id="KOG1282">
    <property type="taxonomic scope" value="Eukaryota"/>
</dbReference>
<dbReference type="Gene3D" id="3.40.50.1820">
    <property type="entry name" value="alpha/beta hydrolase"/>
    <property type="match status" value="1"/>
</dbReference>
<keyword evidence="22" id="KW-1185">Reference proteome</keyword>
<accession>M3HJ24</accession>
<dbReference type="PANTHER" id="PTHR11802">
    <property type="entry name" value="SERINE PROTEASE FAMILY S10 SERINE CARBOXYPEPTIDASE"/>
    <property type="match status" value="1"/>
</dbReference>
<reference evidence="21 22" key="1">
    <citation type="submission" date="2013-02" db="EMBL/GenBank/DDBJ databases">
        <title>Genome sequence of Candida maltosa Xu316, a potential industrial strain for xylitol and ethanol production.</title>
        <authorList>
            <person name="Yu J."/>
            <person name="Wang Q."/>
            <person name="Geng X."/>
            <person name="Bao W."/>
            <person name="He P."/>
            <person name="Cai J."/>
        </authorList>
    </citation>
    <scope>NUCLEOTIDE SEQUENCE [LARGE SCALE GENOMIC DNA]</scope>
    <source>
        <strain evidence="22">Xu316</strain>
    </source>
</reference>
<evidence type="ECO:0000256" key="10">
    <source>
        <dbReference type="ARBA" id="ARBA00022989"/>
    </source>
</evidence>
<dbReference type="InterPro" id="IPR033124">
    <property type="entry name" value="Ser_caboxypep_his_AS"/>
</dbReference>
<keyword evidence="4" id="KW-0121">Carboxypeptidase</keyword>
<feature type="chain" id="PRO_5004034427" description="Pheromone-processing carboxypeptidase KEX1" evidence="20">
    <location>
        <begin position="19"/>
        <end position="699"/>
    </location>
</feature>
<feature type="region of interest" description="Disordered" evidence="18">
    <location>
        <begin position="584"/>
        <end position="607"/>
    </location>
</feature>
<dbReference type="OMA" id="PLMFAGQ"/>
<organism evidence="21 22">
    <name type="scientific">Candida maltosa (strain Xu316)</name>
    <name type="common">Yeast</name>
    <dbReference type="NCBI Taxonomy" id="1245528"/>
    <lineage>
        <taxon>Eukaryota</taxon>
        <taxon>Fungi</taxon>
        <taxon>Dikarya</taxon>
        <taxon>Ascomycota</taxon>
        <taxon>Saccharomycotina</taxon>
        <taxon>Pichiomycetes</taxon>
        <taxon>Debaryomycetaceae</taxon>
        <taxon>Candida/Lodderomyces clade</taxon>
        <taxon>Candida</taxon>
    </lineage>
</organism>
<keyword evidence="11" id="KW-0333">Golgi apparatus</keyword>
<feature type="region of interest" description="Disordered" evidence="18">
    <location>
        <begin position="661"/>
        <end position="699"/>
    </location>
</feature>
<keyword evidence="12 19" id="KW-0472">Membrane</keyword>
<evidence type="ECO:0000256" key="6">
    <source>
        <dbReference type="ARBA" id="ARBA00022692"/>
    </source>
</evidence>